<dbReference type="InterPro" id="IPR025997">
    <property type="entry name" value="SBP_2_dom"/>
</dbReference>
<dbReference type="PROSITE" id="PS51257">
    <property type="entry name" value="PROKAR_LIPOPROTEIN"/>
    <property type="match status" value="1"/>
</dbReference>
<feature type="compositionally biased region" description="Low complexity" evidence="4">
    <location>
        <begin position="28"/>
        <end position="45"/>
    </location>
</feature>
<dbReference type="CDD" id="cd01536">
    <property type="entry name" value="PBP1_ABC_sugar_binding-like"/>
    <property type="match status" value="1"/>
</dbReference>
<dbReference type="EMBL" id="CP102290">
    <property type="protein sequence ID" value="UWP60507.1"/>
    <property type="molecule type" value="Genomic_DNA"/>
</dbReference>
<feature type="chain" id="PRO_5046172232" evidence="5">
    <location>
        <begin position="21"/>
        <end position="344"/>
    </location>
</feature>
<protein>
    <submittedName>
        <fullName evidence="7">Sugar ABC transporter substrate-binding protein</fullName>
    </submittedName>
</protein>
<evidence type="ECO:0000313" key="8">
    <source>
        <dbReference type="Proteomes" id="UP001060164"/>
    </source>
</evidence>
<gene>
    <name evidence="7" type="ORF">NQ502_05575</name>
</gene>
<proteinExistence type="inferred from homology"/>
<dbReference type="InterPro" id="IPR028082">
    <property type="entry name" value="Peripla_BP_I"/>
</dbReference>
<dbReference type="RefSeq" id="WP_049898455.1">
    <property type="nucleotide sequence ID" value="NZ_CABLBR010000042.1"/>
</dbReference>
<evidence type="ECO:0000256" key="5">
    <source>
        <dbReference type="SAM" id="SignalP"/>
    </source>
</evidence>
<organism evidence="7 8">
    <name type="scientific">Ruminococcus gauvreauii</name>
    <dbReference type="NCBI Taxonomy" id="438033"/>
    <lineage>
        <taxon>Bacteria</taxon>
        <taxon>Bacillati</taxon>
        <taxon>Bacillota</taxon>
        <taxon>Clostridia</taxon>
        <taxon>Eubacteriales</taxon>
        <taxon>Oscillospiraceae</taxon>
        <taxon>Ruminococcus</taxon>
    </lineage>
</organism>
<name>A0ABY5VJI7_9FIRM</name>
<feature type="region of interest" description="Disordered" evidence="4">
    <location>
        <begin position="24"/>
        <end position="58"/>
    </location>
</feature>
<sequence length="344" mass="35504">MKRRLLAVLLTAGLVLSMTACGGKSEESASGSASEDTSAADAGGEADAGEADAADDAGGADAKDISIAVNLKTLNSEYWGNVKAGCDKAAEELGIEVTVNGPDAESEIAQQVTQIGDQLAQDVDAIIVAPCDTDAVSGALESASGEIPVFFIDQDVDFPGKTSFVGTSNVDAAKKGGQYVGEKIGKDAKVVIIYGQEGESTSNARTQGYKEGLAEFGIEPIAEMSGNNVSDTAKAAMEDLLTRFNNEIDAVLCMNDDTAIGALSACQDAGVADDITIIGFDGNQSAVELVAAGDLEATIAQQPSEMGYIAVMNAYKAINGETVEKEIPIDTIFITKDNAEEYLK</sequence>
<dbReference type="PANTHER" id="PTHR46847:SF1">
    <property type="entry name" value="D-ALLOSE-BINDING PERIPLASMIC PROTEIN-RELATED"/>
    <property type="match status" value="1"/>
</dbReference>
<dbReference type="Proteomes" id="UP001060164">
    <property type="component" value="Chromosome"/>
</dbReference>
<comment type="subcellular location">
    <subcellularLocation>
        <location evidence="1">Cell envelope</location>
    </subcellularLocation>
</comment>
<feature type="domain" description="Periplasmic binding protein" evidence="6">
    <location>
        <begin position="67"/>
        <end position="321"/>
    </location>
</feature>
<evidence type="ECO:0000256" key="4">
    <source>
        <dbReference type="SAM" id="MobiDB-lite"/>
    </source>
</evidence>
<dbReference type="PANTHER" id="PTHR46847">
    <property type="entry name" value="D-ALLOSE-BINDING PERIPLASMIC PROTEIN-RELATED"/>
    <property type="match status" value="1"/>
</dbReference>
<dbReference type="SUPFAM" id="SSF53822">
    <property type="entry name" value="Periplasmic binding protein-like I"/>
    <property type="match status" value="1"/>
</dbReference>
<dbReference type="Gene3D" id="3.40.50.2300">
    <property type="match status" value="2"/>
</dbReference>
<accession>A0ABY5VJI7</accession>
<feature type="signal peptide" evidence="5">
    <location>
        <begin position="1"/>
        <end position="20"/>
    </location>
</feature>
<keyword evidence="3 5" id="KW-0732">Signal</keyword>
<reference evidence="7" key="1">
    <citation type="journal article" date="2022" name="Cell">
        <title>Design, construction, and in vivo augmentation of a complex gut microbiome.</title>
        <authorList>
            <person name="Cheng A.G."/>
            <person name="Ho P.Y."/>
            <person name="Aranda-Diaz A."/>
            <person name="Jain S."/>
            <person name="Yu F.B."/>
            <person name="Meng X."/>
            <person name="Wang M."/>
            <person name="Iakiviak M."/>
            <person name="Nagashima K."/>
            <person name="Zhao A."/>
            <person name="Murugkar P."/>
            <person name="Patil A."/>
            <person name="Atabakhsh K."/>
            <person name="Weakley A."/>
            <person name="Yan J."/>
            <person name="Brumbaugh A.R."/>
            <person name="Higginbottom S."/>
            <person name="Dimas A."/>
            <person name="Shiver A.L."/>
            <person name="Deutschbauer A."/>
            <person name="Neff N."/>
            <person name="Sonnenburg J.L."/>
            <person name="Huang K.C."/>
            <person name="Fischbach M.A."/>
        </authorList>
    </citation>
    <scope>NUCLEOTIDE SEQUENCE</scope>
    <source>
        <strain evidence="7">DSM 19829</strain>
    </source>
</reference>
<evidence type="ECO:0000259" key="6">
    <source>
        <dbReference type="Pfam" id="PF13407"/>
    </source>
</evidence>
<keyword evidence="8" id="KW-1185">Reference proteome</keyword>
<comment type="similarity">
    <text evidence="2">Belongs to the bacterial solute-binding protein 2 family.</text>
</comment>
<evidence type="ECO:0000313" key="7">
    <source>
        <dbReference type="EMBL" id="UWP60507.1"/>
    </source>
</evidence>
<evidence type="ECO:0000256" key="2">
    <source>
        <dbReference type="ARBA" id="ARBA00007639"/>
    </source>
</evidence>
<evidence type="ECO:0000256" key="1">
    <source>
        <dbReference type="ARBA" id="ARBA00004196"/>
    </source>
</evidence>
<evidence type="ECO:0000256" key="3">
    <source>
        <dbReference type="ARBA" id="ARBA00022729"/>
    </source>
</evidence>
<dbReference type="Pfam" id="PF13407">
    <property type="entry name" value="Peripla_BP_4"/>
    <property type="match status" value="1"/>
</dbReference>